<reference evidence="3" key="2">
    <citation type="journal article" date="2022" name="Hortic Res">
        <title>The genome of Dioscorea zingiberensis sheds light on the biosynthesis, origin and evolution of the medicinally important diosgenin saponins.</title>
        <authorList>
            <person name="Li Y."/>
            <person name="Tan C."/>
            <person name="Li Z."/>
            <person name="Guo J."/>
            <person name="Li S."/>
            <person name="Chen X."/>
            <person name="Wang C."/>
            <person name="Dai X."/>
            <person name="Yang H."/>
            <person name="Song W."/>
            <person name="Hou L."/>
            <person name="Xu J."/>
            <person name="Tong Z."/>
            <person name="Xu A."/>
            <person name="Yuan X."/>
            <person name="Wang W."/>
            <person name="Yang Q."/>
            <person name="Chen L."/>
            <person name="Sun Z."/>
            <person name="Wang K."/>
            <person name="Pan B."/>
            <person name="Chen J."/>
            <person name="Bao Y."/>
            <person name="Liu F."/>
            <person name="Qi X."/>
            <person name="Gang D.R."/>
            <person name="Wen J."/>
            <person name="Li J."/>
        </authorList>
    </citation>
    <scope>NUCLEOTIDE SEQUENCE</scope>
    <source>
        <strain evidence="3">Dzin_1.0</strain>
    </source>
</reference>
<dbReference type="PANTHER" id="PTHR18866:SF33">
    <property type="entry name" value="METHYLCROTONOYL-COA CARBOXYLASE SUBUNIT ALPHA, MITOCHONDRIAL-RELATED"/>
    <property type="match status" value="1"/>
</dbReference>
<dbReference type="Proteomes" id="UP001085076">
    <property type="component" value="Miscellaneous, Linkage group lg02"/>
</dbReference>
<keyword evidence="1" id="KW-0092">Biotin</keyword>
<reference evidence="3" key="1">
    <citation type="submission" date="2021-03" db="EMBL/GenBank/DDBJ databases">
        <authorList>
            <person name="Li Z."/>
            <person name="Yang C."/>
        </authorList>
    </citation>
    <scope>NUCLEOTIDE SEQUENCE</scope>
    <source>
        <strain evidence="3">Dzin_1.0</strain>
        <tissue evidence="3">Leaf</tissue>
    </source>
</reference>
<dbReference type="InterPro" id="IPR000089">
    <property type="entry name" value="Biotin_lipoyl"/>
</dbReference>
<dbReference type="PROSITE" id="PS50968">
    <property type="entry name" value="BIOTINYL_LIPOYL"/>
    <property type="match status" value="1"/>
</dbReference>
<dbReference type="PANTHER" id="PTHR18866">
    <property type="entry name" value="CARBOXYLASE:PYRUVATE/ACETYL-COA/PROPIONYL-COA CARBOXYLASE"/>
    <property type="match status" value="1"/>
</dbReference>
<dbReference type="Gene3D" id="2.40.50.100">
    <property type="match status" value="1"/>
</dbReference>
<dbReference type="SUPFAM" id="SSF51230">
    <property type="entry name" value="Single hybrid motif"/>
    <property type="match status" value="1"/>
</dbReference>
<proteinExistence type="predicted"/>
<evidence type="ECO:0000313" key="4">
    <source>
        <dbReference type="Proteomes" id="UP001085076"/>
    </source>
</evidence>
<accession>A0A9D5D0X7</accession>
<dbReference type="InterPro" id="IPR011053">
    <property type="entry name" value="Single_hybrid_motif"/>
</dbReference>
<organism evidence="3 4">
    <name type="scientific">Dioscorea zingiberensis</name>
    <dbReference type="NCBI Taxonomy" id="325984"/>
    <lineage>
        <taxon>Eukaryota</taxon>
        <taxon>Viridiplantae</taxon>
        <taxon>Streptophyta</taxon>
        <taxon>Embryophyta</taxon>
        <taxon>Tracheophyta</taxon>
        <taxon>Spermatophyta</taxon>
        <taxon>Magnoliopsida</taxon>
        <taxon>Liliopsida</taxon>
        <taxon>Dioscoreales</taxon>
        <taxon>Dioscoreaceae</taxon>
        <taxon>Dioscorea</taxon>
    </lineage>
</organism>
<dbReference type="CDD" id="cd06850">
    <property type="entry name" value="biotinyl_domain"/>
    <property type="match status" value="1"/>
</dbReference>
<dbReference type="InterPro" id="IPR001882">
    <property type="entry name" value="Biotin_BS"/>
</dbReference>
<evidence type="ECO:0000313" key="3">
    <source>
        <dbReference type="EMBL" id="KAJ0982492.1"/>
    </source>
</evidence>
<dbReference type="EMBL" id="JAGGNH010000002">
    <property type="protein sequence ID" value="KAJ0982492.1"/>
    <property type="molecule type" value="Genomic_DNA"/>
</dbReference>
<dbReference type="FunFam" id="2.40.50.100:FF:000003">
    <property type="entry name" value="Acetyl-CoA carboxylase biotin carboxyl carrier protein"/>
    <property type="match status" value="1"/>
</dbReference>
<dbReference type="PROSITE" id="PS00188">
    <property type="entry name" value="BIOTIN"/>
    <property type="match status" value="1"/>
</dbReference>
<dbReference type="GO" id="GO:0004485">
    <property type="term" value="F:methylcrotonoyl-CoA carboxylase activity"/>
    <property type="evidence" value="ECO:0007669"/>
    <property type="project" value="TreeGrafter"/>
</dbReference>
<comment type="caution">
    <text evidence="3">The sequence shown here is derived from an EMBL/GenBank/DDBJ whole genome shotgun (WGS) entry which is preliminary data.</text>
</comment>
<dbReference type="Pfam" id="PF00364">
    <property type="entry name" value="Biotin_lipoyl"/>
    <property type="match status" value="1"/>
</dbReference>
<dbReference type="GO" id="GO:0005739">
    <property type="term" value="C:mitochondrion"/>
    <property type="evidence" value="ECO:0007669"/>
    <property type="project" value="TreeGrafter"/>
</dbReference>
<dbReference type="InterPro" id="IPR050856">
    <property type="entry name" value="Biotin_carboxylase_complex"/>
</dbReference>
<evidence type="ECO:0000256" key="1">
    <source>
        <dbReference type="ARBA" id="ARBA00023267"/>
    </source>
</evidence>
<feature type="domain" description="Lipoyl-binding" evidence="2">
    <location>
        <begin position="9"/>
        <end position="86"/>
    </location>
</feature>
<keyword evidence="4" id="KW-1185">Reference proteome</keyword>
<dbReference type="OrthoDB" id="782326at2759"/>
<sequence>MIYPSINRALRLHLTQKGSVLAPMAGLVVKVLVENGASVEEGQPVLVLEAMKMEHVLKSPRAGYVDGLQVAVGQQVYDTSVLFMIKEVEIRMNFLFPFDWYTIPNAHSREAKMQL</sequence>
<gene>
    <name evidence="3" type="ORF">J5N97_010747</name>
</gene>
<dbReference type="AlphaFoldDB" id="A0A9D5D0X7"/>
<evidence type="ECO:0000259" key="2">
    <source>
        <dbReference type="PROSITE" id="PS50968"/>
    </source>
</evidence>
<protein>
    <recommendedName>
        <fullName evidence="2">Lipoyl-binding domain-containing protein</fullName>
    </recommendedName>
</protein>
<name>A0A9D5D0X7_9LILI</name>